<reference evidence="2" key="1">
    <citation type="submission" date="2016-10" db="EMBL/GenBank/DDBJ databases">
        <authorList>
            <person name="Varghese N."/>
            <person name="Submissions S."/>
        </authorList>
    </citation>
    <scope>NUCLEOTIDE SEQUENCE [LARGE SCALE GENOMIC DNA]</scope>
    <source>
        <strain evidence="2">CGMCC 1.8895</strain>
    </source>
</reference>
<dbReference type="EMBL" id="FNFY01000001">
    <property type="protein sequence ID" value="SDK26448.1"/>
    <property type="molecule type" value="Genomic_DNA"/>
</dbReference>
<organism evidence="1 2">
    <name type="scientific">Lacicoccus qingdaonensis</name>
    <dbReference type="NCBI Taxonomy" id="576118"/>
    <lineage>
        <taxon>Bacteria</taxon>
        <taxon>Bacillati</taxon>
        <taxon>Bacillota</taxon>
        <taxon>Bacilli</taxon>
        <taxon>Bacillales</taxon>
        <taxon>Salinicoccaceae</taxon>
        <taxon>Lacicoccus</taxon>
    </lineage>
</organism>
<sequence>MGLDMYLYLEDKETSEVIEYSYYRKFNALQGYFVEKFDIPNCGKVKLTEEIIEDVYQILNDIRYNREKANLLLPTFPGPFFGSYDYGRIYHSYIDQAASDFYHAKFVDFNKYNLFYTSNW</sequence>
<protein>
    <submittedName>
        <fullName evidence="1">Uncharacterized protein</fullName>
    </submittedName>
</protein>
<dbReference type="STRING" id="576118.SAMN05216216_101259"/>
<accession>A0A1G9AGP2</accession>
<gene>
    <name evidence="1" type="ORF">SAMN05216216_101259</name>
</gene>
<proteinExistence type="predicted"/>
<name>A0A1G9AGP2_9BACL</name>
<dbReference type="OrthoDB" id="2989116at2"/>
<evidence type="ECO:0000313" key="1">
    <source>
        <dbReference type="EMBL" id="SDK26448.1"/>
    </source>
</evidence>
<dbReference type="AlphaFoldDB" id="A0A1G9AGP2"/>
<dbReference type="Proteomes" id="UP000199008">
    <property type="component" value="Unassembled WGS sequence"/>
</dbReference>
<keyword evidence="2" id="KW-1185">Reference proteome</keyword>
<evidence type="ECO:0000313" key="2">
    <source>
        <dbReference type="Proteomes" id="UP000199008"/>
    </source>
</evidence>